<sequence length="326" mass="34907">MIRYIALKVGRAAFVVWAAFTLTFVLLFVLPADPVDLLFDPAELNSIPPEVRDQVAASYGFDQPVLVQYLDRLAHALRGDFGTSVQSGRNVVDAILEVLPSTLILAVAALAVAVAIGFTIALVATATKRDWLRNVLESLPSASVSIPVFMFGILLLQVFSFWLGWFPSFGDTGWQSLVLPVITLAIPVSGPIAQLLVRSFGDEFHAGYVTTSWAKGATRSRIIIGDVFRNASLPALTIAGITFGSLIAGAVITETVFARPGLGRLTQSAINTLDVPLVQGIVVFVALSFALINLIVDLVYPLLDPRLRAALTIRPLRAADTAEAPA</sequence>
<feature type="transmembrane region" description="Helical" evidence="7">
    <location>
        <begin position="277"/>
        <end position="300"/>
    </location>
</feature>
<evidence type="ECO:0000256" key="7">
    <source>
        <dbReference type="RuleBase" id="RU363032"/>
    </source>
</evidence>
<evidence type="ECO:0000256" key="4">
    <source>
        <dbReference type="ARBA" id="ARBA00022692"/>
    </source>
</evidence>
<evidence type="ECO:0000256" key="5">
    <source>
        <dbReference type="ARBA" id="ARBA00022989"/>
    </source>
</evidence>
<name>A0A0M2HLQ5_9MICO</name>
<dbReference type="GO" id="GO:0055085">
    <property type="term" value="P:transmembrane transport"/>
    <property type="evidence" value="ECO:0007669"/>
    <property type="project" value="InterPro"/>
</dbReference>
<keyword evidence="5 7" id="KW-1133">Transmembrane helix</keyword>
<keyword evidence="2 7" id="KW-0813">Transport</keyword>
<feature type="transmembrane region" description="Helical" evidence="7">
    <location>
        <begin position="177"/>
        <end position="197"/>
    </location>
</feature>
<evidence type="ECO:0000259" key="8">
    <source>
        <dbReference type="PROSITE" id="PS50928"/>
    </source>
</evidence>
<evidence type="ECO:0000256" key="1">
    <source>
        <dbReference type="ARBA" id="ARBA00004651"/>
    </source>
</evidence>
<evidence type="ECO:0000256" key="2">
    <source>
        <dbReference type="ARBA" id="ARBA00022448"/>
    </source>
</evidence>
<feature type="transmembrane region" description="Helical" evidence="7">
    <location>
        <begin position="144"/>
        <end position="165"/>
    </location>
</feature>
<dbReference type="OrthoDB" id="9778910at2"/>
<dbReference type="PROSITE" id="PS50928">
    <property type="entry name" value="ABC_TM1"/>
    <property type="match status" value="1"/>
</dbReference>
<dbReference type="Proteomes" id="UP000033956">
    <property type="component" value="Unassembled WGS sequence"/>
</dbReference>
<keyword evidence="3" id="KW-1003">Cell membrane</keyword>
<feature type="transmembrane region" description="Helical" evidence="7">
    <location>
        <begin position="12"/>
        <end position="30"/>
    </location>
</feature>
<dbReference type="EMBL" id="JYIZ01000024">
    <property type="protein sequence ID" value="KJL45326.1"/>
    <property type="molecule type" value="Genomic_DNA"/>
</dbReference>
<organism evidence="9 10">
    <name type="scientific">Microbacterium terrae</name>
    <dbReference type="NCBI Taxonomy" id="69369"/>
    <lineage>
        <taxon>Bacteria</taxon>
        <taxon>Bacillati</taxon>
        <taxon>Actinomycetota</taxon>
        <taxon>Actinomycetes</taxon>
        <taxon>Micrococcales</taxon>
        <taxon>Microbacteriaceae</taxon>
        <taxon>Microbacterium</taxon>
    </lineage>
</organism>
<reference evidence="9 10" key="1">
    <citation type="submission" date="2015-02" db="EMBL/GenBank/DDBJ databases">
        <title>Draft genome sequences of ten Microbacterium spp. with emphasis on heavy metal contaminated environments.</title>
        <authorList>
            <person name="Corretto E."/>
        </authorList>
    </citation>
    <scope>NUCLEOTIDE SEQUENCE [LARGE SCALE GENOMIC DNA]</scope>
    <source>
        <strain evidence="9 10">DSM 12510</strain>
    </source>
</reference>
<comment type="caution">
    <text evidence="9">The sequence shown here is derived from an EMBL/GenBank/DDBJ whole genome shotgun (WGS) entry which is preliminary data.</text>
</comment>
<keyword evidence="6 7" id="KW-0472">Membrane</keyword>
<evidence type="ECO:0000313" key="10">
    <source>
        <dbReference type="Proteomes" id="UP000033956"/>
    </source>
</evidence>
<dbReference type="AlphaFoldDB" id="A0A0M2HLQ5"/>
<feature type="domain" description="ABC transmembrane type-1" evidence="8">
    <location>
        <begin position="99"/>
        <end position="300"/>
    </location>
</feature>
<proteinExistence type="inferred from homology"/>
<keyword evidence="10" id="KW-1185">Reference proteome</keyword>
<protein>
    <submittedName>
        <fullName evidence="9">Glutathione transport system permease protein GsiC</fullName>
    </submittedName>
</protein>
<feature type="transmembrane region" description="Helical" evidence="7">
    <location>
        <begin position="103"/>
        <end position="124"/>
    </location>
</feature>
<comment type="subcellular location">
    <subcellularLocation>
        <location evidence="1 7">Cell membrane</location>
        <topology evidence="1 7">Multi-pass membrane protein</topology>
    </subcellularLocation>
</comment>
<feature type="transmembrane region" description="Helical" evidence="7">
    <location>
        <begin position="231"/>
        <end position="257"/>
    </location>
</feature>
<comment type="similarity">
    <text evidence="7">Belongs to the binding-protein-dependent transport system permease family.</text>
</comment>
<gene>
    <name evidence="9" type="primary">gsiC_2</name>
    <name evidence="9" type="ORF">RS81_00255</name>
</gene>
<accession>A0A0M2HLQ5</accession>
<dbReference type="Pfam" id="PF00528">
    <property type="entry name" value="BPD_transp_1"/>
    <property type="match status" value="1"/>
</dbReference>
<dbReference type="STRING" id="92835.RS81_00255"/>
<dbReference type="PANTHER" id="PTHR43163">
    <property type="entry name" value="DIPEPTIDE TRANSPORT SYSTEM PERMEASE PROTEIN DPPB-RELATED"/>
    <property type="match status" value="1"/>
</dbReference>
<dbReference type="CDD" id="cd06261">
    <property type="entry name" value="TM_PBP2"/>
    <property type="match status" value="1"/>
</dbReference>
<evidence type="ECO:0000256" key="3">
    <source>
        <dbReference type="ARBA" id="ARBA00022475"/>
    </source>
</evidence>
<dbReference type="InterPro" id="IPR035906">
    <property type="entry name" value="MetI-like_sf"/>
</dbReference>
<dbReference type="InterPro" id="IPR000515">
    <property type="entry name" value="MetI-like"/>
</dbReference>
<dbReference type="PANTHER" id="PTHR43163:SF6">
    <property type="entry name" value="DIPEPTIDE TRANSPORT SYSTEM PERMEASE PROTEIN DPPB-RELATED"/>
    <property type="match status" value="1"/>
</dbReference>
<dbReference type="RefSeq" id="WP_045274268.1">
    <property type="nucleotide sequence ID" value="NZ_BAAAUP010000007.1"/>
</dbReference>
<dbReference type="SUPFAM" id="SSF161098">
    <property type="entry name" value="MetI-like"/>
    <property type="match status" value="1"/>
</dbReference>
<dbReference type="PATRIC" id="fig|92835.4.peg.267"/>
<dbReference type="InterPro" id="IPR045621">
    <property type="entry name" value="BPD_transp_1_N"/>
</dbReference>
<dbReference type="Gene3D" id="1.10.3720.10">
    <property type="entry name" value="MetI-like"/>
    <property type="match status" value="1"/>
</dbReference>
<dbReference type="Pfam" id="PF19300">
    <property type="entry name" value="BPD_transp_1_N"/>
    <property type="match status" value="1"/>
</dbReference>
<keyword evidence="4 7" id="KW-0812">Transmembrane</keyword>
<evidence type="ECO:0000313" key="9">
    <source>
        <dbReference type="EMBL" id="KJL45326.1"/>
    </source>
</evidence>
<dbReference type="GO" id="GO:0005886">
    <property type="term" value="C:plasma membrane"/>
    <property type="evidence" value="ECO:0007669"/>
    <property type="project" value="UniProtKB-SubCell"/>
</dbReference>
<evidence type="ECO:0000256" key="6">
    <source>
        <dbReference type="ARBA" id="ARBA00023136"/>
    </source>
</evidence>